<evidence type="ECO:0000256" key="2">
    <source>
        <dbReference type="ARBA" id="ARBA00010992"/>
    </source>
</evidence>
<comment type="similarity">
    <text evidence="2 7">Belongs to the major facilitator superfamily. Sugar transporter (TC 2.A.1.1) family.</text>
</comment>
<name>W3XEJ5_PESFW</name>
<feature type="transmembrane region" description="Helical" evidence="8">
    <location>
        <begin position="100"/>
        <end position="121"/>
    </location>
</feature>
<comment type="subcellular location">
    <subcellularLocation>
        <location evidence="1">Membrane</location>
        <topology evidence="1">Multi-pass membrane protein</topology>
    </subcellularLocation>
</comment>
<keyword evidence="11" id="KW-1185">Reference proteome</keyword>
<dbReference type="GO" id="GO:0016020">
    <property type="term" value="C:membrane"/>
    <property type="evidence" value="ECO:0007669"/>
    <property type="project" value="UniProtKB-SubCell"/>
</dbReference>
<evidence type="ECO:0000256" key="7">
    <source>
        <dbReference type="RuleBase" id="RU003346"/>
    </source>
</evidence>
<dbReference type="InterPro" id="IPR005828">
    <property type="entry name" value="MFS_sugar_transport-like"/>
</dbReference>
<feature type="transmembrane region" description="Helical" evidence="8">
    <location>
        <begin position="408"/>
        <end position="425"/>
    </location>
</feature>
<dbReference type="HOGENOM" id="CLU_001265_30_12_1"/>
<reference evidence="11" key="1">
    <citation type="journal article" date="2015" name="BMC Genomics">
        <title>Genomic and transcriptomic analysis of the endophytic fungus Pestalotiopsis fici reveals its lifestyle and high potential for synthesis of natural products.</title>
        <authorList>
            <person name="Wang X."/>
            <person name="Zhang X."/>
            <person name="Liu L."/>
            <person name="Xiang M."/>
            <person name="Wang W."/>
            <person name="Sun X."/>
            <person name="Che Y."/>
            <person name="Guo L."/>
            <person name="Liu G."/>
            <person name="Guo L."/>
            <person name="Wang C."/>
            <person name="Yin W.B."/>
            <person name="Stadler M."/>
            <person name="Zhang X."/>
            <person name="Liu X."/>
        </authorList>
    </citation>
    <scope>NUCLEOTIDE SEQUENCE [LARGE SCALE GENOMIC DNA]</scope>
    <source>
        <strain evidence="11">W106-1 / CGMCC3.15140</strain>
    </source>
</reference>
<dbReference type="PRINTS" id="PR00171">
    <property type="entry name" value="SUGRTRNSPORT"/>
</dbReference>
<evidence type="ECO:0000313" key="10">
    <source>
        <dbReference type="EMBL" id="ETS84439.1"/>
    </source>
</evidence>
<dbReference type="InterPro" id="IPR020846">
    <property type="entry name" value="MFS_dom"/>
</dbReference>
<feature type="transmembrane region" description="Helical" evidence="8">
    <location>
        <begin position="133"/>
        <end position="153"/>
    </location>
</feature>
<dbReference type="OMA" id="FGRKWPW"/>
<dbReference type="Pfam" id="PF00083">
    <property type="entry name" value="Sugar_tr"/>
    <property type="match status" value="1"/>
</dbReference>
<feature type="transmembrane region" description="Helical" evidence="8">
    <location>
        <begin position="332"/>
        <end position="354"/>
    </location>
</feature>
<dbReference type="GeneID" id="19267477"/>
<dbReference type="eggNOG" id="KOG0254">
    <property type="taxonomic scope" value="Eukaryota"/>
</dbReference>
<dbReference type="Proteomes" id="UP000030651">
    <property type="component" value="Unassembled WGS sequence"/>
</dbReference>
<proteinExistence type="inferred from homology"/>
<dbReference type="InterPro" id="IPR036259">
    <property type="entry name" value="MFS_trans_sf"/>
</dbReference>
<dbReference type="AlphaFoldDB" id="W3XEJ5"/>
<dbReference type="InterPro" id="IPR050360">
    <property type="entry name" value="MFS_Sugar_Transporters"/>
</dbReference>
<protein>
    <recommendedName>
        <fullName evidence="9">Major facilitator superfamily (MFS) profile domain-containing protein</fullName>
    </recommendedName>
</protein>
<evidence type="ECO:0000313" key="11">
    <source>
        <dbReference type="Proteomes" id="UP000030651"/>
    </source>
</evidence>
<dbReference type="OrthoDB" id="508119at2759"/>
<evidence type="ECO:0000256" key="4">
    <source>
        <dbReference type="ARBA" id="ARBA00022692"/>
    </source>
</evidence>
<dbReference type="PROSITE" id="PS50850">
    <property type="entry name" value="MFS"/>
    <property type="match status" value="1"/>
</dbReference>
<gene>
    <name evidence="10" type="ORF">PFICI_02464</name>
</gene>
<feature type="transmembrane region" description="Helical" evidence="8">
    <location>
        <begin position="437"/>
        <end position="458"/>
    </location>
</feature>
<dbReference type="Gene3D" id="1.20.1250.20">
    <property type="entry name" value="MFS general substrate transporter like domains"/>
    <property type="match status" value="1"/>
</dbReference>
<dbReference type="KEGG" id="pfy:PFICI_02464"/>
<organism evidence="10 11">
    <name type="scientific">Pestalotiopsis fici (strain W106-1 / CGMCC3.15140)</name>
    <dbReference type="NCBI Taxonomy" id="1229662"/>
    <lineage>
        <taxon>Eukaryota</taxon>
        <taxon>Fungi</taxon>
        <taxon>Dikarya</taxon>
        <taxon>Ascomycota</taxon>
        <taxon>Pezizomycotina</taxon>
        <taxon>Sordariomycetes</taxon>
        <taxon>Xylariomycetidae</taxon>
        <taxon>Amphisphaeriales</taxon>
        <taxon>Sporocadaceae</taxon>
        <taxon>Pestalotiopsis</taxon>
    </lineage>
</organism>
<evidence type="ECO:0000256" key="5">
    <source>
        <dbReference type="ARBA" id="ARBA00022989"/>
    </source>
</evidence>
<accession>W3XEJ5</accession>
<feature type="transmembrane region" description="Helical" evidence="8">
    <location>
        <begin position="46"/>
        <end position="64"/>
    </location>
</feature>
<keyword evidence="6 8" id="KW-0472">Membrane</keyword>
<dbReference type="NCBIfam" id="TIGR00879">
    <property type="entry name" value="SP"/>
    <property type="match status" value="1"/>
</dbReference>
<dbReference type="PANTHER" id="PTHR48022">
    <property type="entry name" value="PLASTIDIC GLUCOSE TRANSPORTER 4"/>
    <property type="match status" value="1"/>
</dbReference>
<evidence type="ECO:0000256" key="1">
    <source>
        <dbReference type="ARBA" id="ARBA00004141"/>
    </source>
</evidence>
<dbReference type="PROSITE" id="PS00216">
    <property type="entry name" value="SUGAR_TRANSPORT_1"/>
    <property type="match status" value="1"/>
</dbReference>
<feature type="transmembrane region" description="Helical" evidence="8">
    <location>
        <begin position="302"/>
        <end position="325"/>
    </location>
</feature>
<keyword evidence="4 8" id="KW-0812">Transmembrane</keyword>
<dbReference type="GO" id="GO:0005351">
    <property type="term" value="F:carbohydrate:proton symporter activity"/>
    <property type="evidence" value="ECO:0007669"/>
    <property type="project" value="TreeGrafter"/>
</dbReference>
<dbReference type="RefSeq" id="XP_007829236.1">
    <property type="nucleotide sequence ID" value="XM_007831045.1"/>
</dbReference>
<dbReference type="EMBL" id="KI912110">
    <property type="protein sequence ID" value="ETS84439.1"/>
    <property type="molecule type" value="Genomic_DNA"/>
</dbReference>
<feature type="transmembrane region" description="Helical" evidence="8">
    <location>
        <begin position="76"/>
        <end position="94"/>
    </location>
</feature>
<sequence>MAIAMSIMVFGYDSSFIGNLLAVDSFKRDFGLDGVSTKEKNDTTSNLISVYSAGAFWGSVFMLFPLDYLGRKSSLAGSNALFVLGAILSTAANGNLGMMYAGRVICGFGIGGAVSVAPTYISELSPPAIRGRMTGLFESFYQVGSLVGFWINFGIDQTIDTKKSIAWQIPMAVQLIPPGIVLLAIPWLRESPTWLLKKDRDEEALKVYSYIRNLPESHPYLHEDIAFVKAQIELERAITTDNSRRASFIEYLRCVCKESVQKGVRNRFLLVIMITMWQPWCGAVAVNYYSPTIFRSIGLYNTTLWTGIYGVIKAGASIIYFTVFIDRFGRKWPWIVSCVGCSVCMYYLAGYVSLAYPVQGVPETASEVAAGKGATAAILLFGFMWSFGANGLPLVIASEIFPPSLRSVAGPFASLNVWLWSFVTTKTLPYMYTSMGYGIYVFFGCVLICAAIYAFFYIHETKGLRIDQMDELFGGVGGQKIDYEKEVTEVEHKENVHTMK</sequence>
<evidence type="ECO:0000256" key="8">
    <source>
        <dbReference type="SAM" id="Phobius"/>
    </source>
</evidence>
<feature type="transmembrane region" description="Helical" evidence="8">
    <location>
        <begin position="268"/>
        <end position="290"/>
    </location>
</feature>
<keyword evidence="3 7" id="KW-0813">Transport</keyword>
<dbReference type="InterPro" id="IPR003663">
    <property type="entry name" value="Sugar/inositol_transpt"/>
</dbReference>
<dbReference type="PANTHER" id="PTHR48022:SF60">
    <property type="entry name" value="MAJOR FACILITATOR SUPERFAMILY (MFS) PROFILE DOMAIN-CONTAINING PROTEIN"/>
    <property type="match status" value="1"/>
</dbReference>
<evidence type="ECO:0000256" key="3">
    <source>
        <dbReference type="ARBA" id="ARBA00022448"/>
    </source>
</evidence>
<evidence type="ECO:0000256" key="6">
    <source>
        <dbReference type="ARBA" id="ARBA00023136"/>
    </source>
</evidence>
<keyword evidence="5 8" id="KW-1133">Transmembrane helix</keyword>
<evidence type="ECO:0000259" key="9">
    <source>
        <dbReference type="PROSITE" id="PS50850"/>
    </source>
</evidence>
<dbReference type="InParanoid" id="W3XEJ5"/>
<dbReference type="InterPro" id="IPR005829">
    <property type="entry name" value="Sugar_transporter_CS"/>
</dbReference>
<dbReference type="SUPFAM" id="SSF103473">
    <property type="entry name" value="MFS general substrate transporter"/>
    <property type="match status" value="1"/>
</dbReference>
<dbReference type="PROSITE" id="PS00217">
    <property type="entry name" value="SUGAR_TRANSPORT_2"/>
    <property type="match status" value="1"/>
</dbReference>
<feature type="transmembrane region" description="Helical" evidence="8">
    <location>
        <begin position="374"/>
        <end position="396"/>
    </location>
</feature>
<feature type="domain" description="Major facilitator superfamily (MFS) profile" evidence="9">
    <location>
        <begin position="1"/>
        <end position="462"/>
    </location>
</feature>